<keyword evidence="1" id="KW-0812">Transmembrane</keyword>
<dbReference type="EMBL" id="LR025745">
    <property type="protein sequence ID" value="VBB17522.1"/>
    <property type="molecule type" value="Genomic_DNA"/>
</dbReference>
<keyword evidence="2" id="KW-0614">Plasmid</keyword>
<reference evidence="2 3" key="1">
    <citation type="submission" date="2017-11" db="EMBL/GenBank/DDBJ databases">
        <authorList>
            <person name="Seth-Smith MB H."/>
        </authorList>
    </citation>
    <scope>NUCLEOTIDE SEQUENCE [LARGE SCALE GENOMIC DNA]</scope>
    <source>
        <strain evidence="2">E</strain>
        <plasmid evidence="3">iv</plasmid>
    </source>
</reference>
<sequence>MLTIVTLPESTARYALGLTWEHEPVKPKPAALRERARRLGRFGVVRHTATGVYQAGYGELPPGTKGVGRIRALASLAAEQYPSPWMGVFKLTDDAYWLIAVRDGEIVPGGDHFGDRGDVIAARDALRAQESWHEHDGTVAHLAEIVGLATPERGLRDLQASVPQIVWVLSAVLAIAVVGVGGALWLAHQQEEQRLAELQRQADARRAKREADAAIPPWTKLPAPSALLSACASAWHAQALARDGWTIANWRCEQQGEMLALTVSWTRAGGTALDAPGVLTDPDHSQESLTQAMTWSPSSAPAVLADLARRTILTFSQTRAVPLTLDPPPKPDANGNTRDVDVLPWQTRGVAFTFVAPPWMRYSADLDATPGLRLAAVVYDVIKGEWSAQGTLYAWTKLPAAPAVARPLPVPAGAKA</sequence>
<evidence type="ECO:0000313" key="2">
    <source>
        <dbReference type="EMBL" id="VBB17522.1"/>
    </source>
</evidence>
<name>A0AAJ5T928_9BURK</name>
<evidence type="ECO:0000256" key="1">
    <source>
        <dbReference type="SAM" id="Phobius"/>
    </source>
</evidence>
<evidence type="ECO:0000313" key="3">
    <source>
        <dbReference type="Proteomes" id="UP000268684"/>
    </source>
</evidence>
<keyword evidence="1" id="KW-1133">Transmembrane helix</keyword>
<proteinExistence type="predicted"/>
<dbReference type="AlphaFoldDB" id="A0AAJ5T928"/>
<accession>A0AAJ5T928</accession>
<dbReference type="Proteomes" id="UP000268684">
    <property type="component" value="Plasmid IV"/>
</dbReference>
<feature type="transmembrane region" description="Helical" evidence="1">
    <location>
        <begin position="165"/>
        <end position="187"/>
    </location>
</feature>
<evidence type="ECO:0008006" key="4">
    <source>
        <dbReference type="Google" id="ProtNLM"/>
    </source>
</evidence>
<dbReference type="GeneID" id="39468061"/>
<dbReference type="RefSeq" id="WP_122174121.1">
    <property type="nucleotide sequence ID" value="NZ_LR025745.1"/>
</dbReference>
<geneLocation type="plasmid" evidence="3">
    <name>iv</name>
</geneLocation>
<dbReference type="InterPro" id="IPR009663">
    <property type="entry name" value="PAP_PilO"/>
</dbReference>
<dbReference type="Pfam" id="PF06864">
    <property type="entry name" value="PAP_PilO"/>
    <property type="match status" value="1"/>
</dbReference>
<keyword evidence="3" id="KW-1185">Reference proteome</keyword>
<gene>
    <name evidence="2" type="ORF">BSTAB16_7742</name>
</gene>
<keyword evidence="1" id="KW-0472">Membrane</keyword>
<protein>
    <recommendedName>
        <fullName evidence="4">Pilin accessory protein (PilO)</fullName>
    </recommendedName>
</protein>
<organism evidence="2 3">
    <name type="scientific">Burkholderia stabilis</name>
    <dbReference type="NCBI Taxonomy" id="95485"/>
    <lineage>
        <taxon>Bacteria</taxon>
        <taxon>Pseudomonadati</taxon>
        <taxon>Pseudomonadota</taxon>
        <taxon>Betaproteobacteria</taxon>
        <taxon>Burkholderiales</taxon>
        <taxon>Burkholderiaceae</taxon>
        <taxon>Burkholderia</taxon>
        <taxon>Burkholderia cepacia complex</taxon>
    </lineage>
</organism>